<sequence>MKIRPATLADIPAMKEIFEIGRQKQIATGNPNQWMPGYPSIEQLTADINSGTSYVCFDDAEEMVGAFYLLMGEDPTYQVIEEGQWLNDLPYVTIHRIVSKYDKKGVGQQCIKWVMNQYPNIKIDTHELNQPMRQLLTKLGFQYCGIIYLPDGRTRLAYQYYQEDRMTI</sequence>
<dbReference type="AlphaFoldDB" id="A0A1T4JK97"/>
<dbReference type="Proteomes" id="UP000189941">
    <property type="component" value="Unassembled WGS sequence"/>
</dbReference>
<dbReference type="InterPro" id="IPR016181">
    <property type="entry name" value="Acyl_CoA_acyltransferase"/>
</dbReference>
<evidence type="ECO:0000313" key="3">
    <source>
        <dbReference type="Proteomes" id="UP000189941"/>
    </source>
</evidence>
<organism evidence="2 3">
    <name type="scientific">Globicatella sulfidifaciens DSM 15739</name>
    <dbReference type="NCBI Taxonomy" id="1121925"/>
    <lineage>
        <taxon>Bacteria</taxon>
        <taxon>Bacillati</taxon>
        <taxon>Bacillota</taxon>
        <taxon>Bacilli</taxon>
        <taxon>Lactobacillales</taxon>
        <taxon>Aerococcaceae</taxon>
        <taxon>Globicatella</taxon>
    </lineage>
</organism>
<evidence type="ECO:0000259" key="1">
    <source>
        <dbReference type="PROSITE" id="PS51186"/>
    </source>
</evidence>
<evidence type="ECO:0000313" key="2">
    <source>
        <dbReference type="EMBL" id="SJZ30610.1"/>
    </source>
</evidence>
<dbReference type="RefSeq" id="WP_078754955.1">
    <property type="nucleotide sequence ID" value="NZ_FUWO01000001.1"/>
</dbReference>
<name>A0A1T4JK97_9LACT</name>
<dbReference type="SUPFAM" id="SSF55729">
    <property type="entry name" value="Acyl-CoA N-acyltransferases (Nat)"/>
    <property type="match status" value="1"/>
</dbReference>
<dbReference type="GO" id="GO:0016747">
    <property type="term" value="F:acyltransferase activity, transferring groups other than amino-acyl groups"/>
    <property type="evidence" value="ECO:0007669"/>
    <property type="project" value="InterPro"/>
</dbReference>
<keyword evidence="3" id="KW-1185">Reference proteome</keyword>
<dbReference type="STRING" id="1121925.SAMN02746011_00069"/>
<dbReference type="EMBL" id="FUWO01000001">
    <property type="protein sequence ID" value="SJZ30610.1"/>
    <property type="molecule type" value="Genomic_DNA"/>
</dbReference>
<proteinExistence type="predicted"/>
<accession>A0A1T4JK97</accession>
<dbReference type="InterPro" id="IPR000182">
    <property type="entry name" value="GNAT_dom"/>
</dbReference>
<feature type="domain" description="N-acetyltransferase" evidence="1">
    <location>
        <begin position="1"/>
        <end position="165"/>
    </location>
</feature>
<gene>
    <name evidence="2" type="ORF">SAMN02746011_00069</name>
</gene>
<dbReference type="OrthoDB" id="9796381at2"/>
<dbReference type="Gene3D" id="3.40.630.30">
    <property type="match status" value="1"/>
</dbReference>
<dbReference type="PROSITE" id="PS51186">
    <property type="entry name" value="GNAT"/>
    <property type="match status" value="1"/>
</dbReference>
<reference evidence="3" key="1">
    <citation type="submission" date="2017-02" db="EMBL/GenBank/DDBJ databases">
        <authorList>
            <person name="Varghese N."/>
            <person name="Submissions S."/>
        </authorList>
    </citation>
    <scope>NUCLEOTIDE SEQUENCE [LARGE SCALE GENOMIC DNA]</scope>
    <source>
        <strain evidence="3">DSM 15739</strain>
    </source>
</reference>
<protein>
    <recommendedName>
        <fullName evidence="1">N-acetyltransferase domain-containing protein</fullName>
    </recommendedName>
</protein>